<protein>
    <submittedName>
        <fullName evidence="5">Beta-amyloid-like protein</fullName>
    </submittedName>
</protein>
<dbReference type="PROSITE" id="PS51869">
    <property type="entry name" value="APP_E1"/>
    <property type="match status" value="1"/>
</dbReference>
<feature type="compositionally biased region" description="Pro residues" evidence="2">
    <location>
        <begin position="673"/>
        <end position="684"/>
    </location>
</feature>
<feature type="region of interest" description="CuBD subdomain" evidence="1">
    <location>
        <begin position="112"/>
        <end position="189"/>
    </location>
</feature>
<reference evidence="5" key="1">
    <citation type="submission" date="2016-01" db="EMBL/GenBank/DDBJ databases">
        <title>Reference transcriptome for the parasite Schistocephalus solidus: insights into the molecular evolution of parasitism.</title>
        <authorList>
            <person name="Hebert F.O."/>
            <person name="Grambauer S."/>
            <person name="Barber I."/>
            <person name="Landry C.R."/>
            <person name="Aubin-Horth N."/>
        </authorList>
    </citation>
    <scope>NUCLEOTIDE SEQUENCE</scope>
</reference>
<sequence>TIPIVHGSIITECGNFPLHTPPSGSSALELSPTITVSEPTLESANRTCLKTPSELLAYCRQLYTTGNHSEVAGVVAGPSMFPLSSKMGKTKLLRPYWCLSTFEHHPALHTPSNCQLRRLPAVSILTGGSLSSPMCLTQPQWEVRARAVCHENPGRQLFSAYPIGPCDVGSGSLEALRRFSGLEFVCCGQVTSDARNRYYHTNVELSLAFDLEARAVEIKSEDTTIDEQTALRQLTNQKQLKFEEKFLRLMQTTDDRRRQLENMWANEAFRLAHDARLKIYERMEAINATLSNARRQLELLWEDDKAEWIRLENAEHSVLDAEFEPEDKASEEEFEYTLQEPQLQIDRIQTALARLLTAMSFSVQESVRHLNAIRHHVPWYLLAPAAAPASPKAIGGTEAKGHRIGQSANLTVISQIQRELVDHVAVAGSAIQRLNAVMGRVVREGKPAEYSAPLRAAYKRLSDELNLAQSAMTEAKALALQQMRQLVSDGGSGGGAVVDMDEFSKHWALFSQTLAASRDSAWRNESHRKEWLEATQYLDRLLMDLQQYTTNDSTASTEYSHIYGLISTTLVIFVSLLSLLIVLGCYLCVCVRSRAGLLEPPRPSDTTATATAKLTSLTDRLMNRFKSSLGGRRPGGTRSSRYRAFHHLPITMKNSATYQPIREDILHIANSSPLPPPPAPPPPFSQNRLGNGLTATPTTPSAAAAAATAYADISSPTIDQYTRNLVIRGYENPTYRLTDE</sequence>
<name>A0A0X3NTE4_SCHSO</name>
<feature type="region of interest" description="Disordered" evidence="2">
    <location>
        <begin position="669"/>
        <end position="700"/>
    </location>
</feature>
<feature type="transmembrane region" description="Helical" evidence="3">
    <location>
        <begin position="562"/>
        <end position="589"/>
    </location>
</feature>
<feature type="domain" description="E1" evidence="4">
    <location>
        <begin position="3"/>
        <end position="189"/>
    </location>
</feature>
<keyword evidence="3" id="KW-0812">Transmembrane</keyword>
<accession>A0A0X3NTE4</accession>
<evidence type="ECO:0000256" key="2">
    <source>
        <dbReference type="SAM" id="MobiDB-lite"/>
    </source>
</evidence>
<comment type="similarity">
    <text evidence="1">Belongs to the APP family.</text>
</comment>
<dbReference type="GO" id="GO:0008201">
    <property type="term" value="F:heparin binding"/>
    <property type="evidence" value="ECO:0007669"/>
    <property type="project" value="UniProtKB-UniRule"/>
</dbReference>
<evidence type="ECO:0000256" key="1">
    <source>
        <dbReference type="PROSITE-ProRule" id="PRU01217"/>
    </source>
</evidence>
<proteinExistence type="inferred from homology"/>
<evidence type="ECO:0000313" key="5">
    <source>
        <dbReference type="EMBL" id="JAP40757.1"/>
    </source>
</evidence>
<feature type="region of interest" description="GFLD subdomain" evidence="1">
    <location>
        <begin position="3"/>
        <end position="104"/>
    </location>
</feature>
<organism evidence="5">
    <name type="scientific">Schistocephalus solidus</name>
    <name type="common">Tapeworm</name>
    <dbReference type="NCBI Taxonomy" id="70667"/>
    <lineage>
        <taxon>Eukaryota</taxon>
        <taxon>Metazoa</taxon>
        <taxon>Spiralia</taxon>
        <taxon>Lophotrochozoa</taxon>
        <taxon>Platyhelminthes</taxon>
        <taxon>Cestoda</taxon>
        <taxon>Eucestoda</taxon>
        <taxon>Diphyllobothriidea</taxon>
        <taxon>Diphyllobothriidae</taxon>
        <taxon>Schistocephalus</taxon>
    </lineage>
</organism>
<keyword evidence="3" id="KW-0472">Membrane</keyword>
<dbReference type="InterPro" id="IPR008154">
    <property type="entry name" value="Amyloid_glyco_extra"/>
</dbReference>
<keyword evidence="3" id="KW-1133">Transmembrane helix</keyword>
<comment type="caution">
    <text evidence="1">Lacks conserved residue(s) required for the propagation of feature annotation.</text>
</comment>
<evidence type="ECO:0000256" key="3">
    <source>
        <dbReference type="SAM" id="Phobius"/>
    </source>
</evidence>
<feature type="non-terminal residue" evidence="5">
    <location>
        <position position="1"/>
    </location>
</feature>
<dbReference type="InterPro" id="IPR019745">
    <property type="entry name" value="Amyloid_glyco_intracell_CS"/>
</dbReference>
<dbReference type="AlphaFoldDB" id="A0A0X3NTE4"/>
<evidence type="ECO:0000259" key="4">
    <source>
        <dbReference type="PROSITE" id="PS51869"/>
    </source>
</evidence>
<dbReference type="SMART" id="SM00006">
    <property type="entry name" value="A4_EXTRA"/>
    <property type="match status" value="1"/>
</dbReference>
<dbReference type="PROSITE" id="PS00320">
    <property type="entry name" value="APP_INTRA"/>
    <property type="match status" value="1"/>
</dbReference>
<dbReference type="EMBL" id="GEEE01022468">
    <property type="protein sequence ID" value="JAP40757.1"/>
    <property type="molecule type" value="Transcribed_RNA"/>
</dbReference>
<gene>
    <name evidence="5" type="primary">A4</name>
    <name evidence="5" type="ORF">TR123020</name>
</gene>